<sequence length="45" mass="5043">MSLRNGRTRITERLDQIDETMMEVQNGVPCTGNGIDWIYSDPASA</sequence>
<organism evidence="1">
    <name type="scientific">Trypanosoma brucei equiperdum</name>
    <dbReference type="NCBI Taxonomy" id="630700"/>
    <lineage>
        <taxon>Eukaryota</taxon>
        <taxon>Discoba</taxon>
        <taxon>Euglenozoa</taxon>
        <taxon>Kinetoplastea</taxon>
        <taxon>Metakinetoplastina</taxon>
        <taxon>Trypanosomatida</taxon>
        <taxon>Trypanosomatidae</taxon>
        <taxon>Trypanosoma</taxon>
    </lineage>
</organism>
<evidence type="ECO:0000313" key="1">
    <source>
        <dbReference type="EMBL" id="RHW70347.1"/>
    </source>
</evidence>
<comment type="caution">
    <text evidence="1">The sequence shown here is derived from an EMBL/GenBank/DDBJ whole genome shotgun (WGS) entry which is preliminary data.</text>
</comment>
<reference evidence="1" key="1">
    <citation type="submission" date="2018-09" db="EMBL/GenBank/DDBJ databases">
        <title>whole genome sequence of T. equiperdum IVM-t1 strain.</title>
        <authorList>
            <person name="Suganuma K."/>
        </authorList>
    </citation>
    <scope>NUCLEOTIDE SEQUENCE [LARGE SCALE GENOMIC DNA]</scope>
    <source>
        <strain evidence="1">IVM-t1</strain>
    </source>
</reference>
<dbReference type="EMBL" id="QSBY01000009">
    <property type="protein sequence ID" value="RHW70347.1"/>
    <property type="molecule type" value="Genomic_DNA"/>
</dbReference>
<name>A0A3L6L527_9TRYP</name>
<proteinExistence type="predicted"/>
<protein>
    <submittedName>
        <fullName evidence="1">Uncharacterized protein</fullName>
    </submittedName>
</protein>
<accession>A0A3L6L527</accession>
<gene>
    <name evidence="1" type="ORF">DPX39_090079200</name>
</gene>
<dbReference type="Proteomes" id="UP000266743">
    <property type="component" value="Chromosome 9"/>
</dbReference>
<dbReference type="AlphaFoldDB" id="A0A3L6L527"/>